<gene>
    <name evidence="7" type="ORF">OG2516_15144</name>
</gene>
<evidence type="ECO:0000256" key="4">
    <source>
        <dbReference type="ARBA" id="ARBA00022989"/>
    </source>
</evidence>
<dbReference type="GO" id="GO:0005886">
    <property type="term" value="C:plasma membrane"/>
    <property type="evidence" value="ECO:0007669"/>
    <property type="project" value="UniProtKB-SubCell"/>
</dbReference>
<dbReference type="Proteomes" id="UP000003635">
    <property type="component" value="Unassembled WGS sequence"/>
</dbReference>
<dbReference type="RefSeq" id="WP_007256538.1">
    <property type="nucleotide sequence ID" value="NZ_CH724108.1"/>
</dbReference>
<comment type="similarity">
    <text evidence="2 6">Belongs to the SURF1 family.</text>
</comment>
<evidence type="ECO:0000256" key="5">
    <source>
        <dbReference type="ARBA" id="ARBA00023136"/>
    </source>
</evidence>
<protein>
    <recommendedName>
        <fullName evidence="6">SURF1-like protein</fullName>
    </recommendedName>
</protein>
<keyword evidence="6" id="KW-1003">Cell membrane</keyword>
<dbReference type="Pfam" id="PF02104">
    <property type="entry name" value="SURF1"/>
    <property type="match status" value="1"/>
</dbReference>
<organism evidence="7 8">
    <name type="scientific">Oceanicola granulosus (strain ATCC BAA-861 / DSM 15982 / KCTC 12143 / HTCC2516)</name>
    <dbReference type="NCBI Taxonomy" id="314256"/>
    <lineage>
        <taxon>Bacteria</taxon>
        <taxon>Pseudomonadati</taxon>
        <taxon>Pseudomonadota</taxon>
        <taxon>Alphaproteobacteria</taxon>
        <taxon>Rhodobacterales</taxon>
        <taxon>Roseobacteraceae</taxon>
        <taxon>Oceanicola</taxon>
    </lineage>
</organism>
<evidence type="ECO:0000256" key="6">
    <source>
        <dbReference type="RuleBase" id="RU363076"/>
    </source>
</evidence>
<dbReference type="PANTHER" id="PTHR23427">
    <property type="entry name" value="SURFEIT LOCUS PROTEIN"/>
    <property type="match status" value="1"/>
</dbReference>
<evidence type="ECO:0000256" key="3">
    <source>
        <dbReference type="ARBA" id="ARBA00022692"/>
    </source>
</evidence>
<proteinExistence type="inferred from homology"/>
<reference evidence="7 8" key="1">
    <citation type="journal article" date="2010" name="J. Bacteriol.">
        <title>Genome sequences of Oceanicola granulosus HTCC2516(T) and Oceanicola batsensis HTCC2597(TDelta).</title>
        <authorList>
            <person name="Thrash J.C."/>
            <person name="Cho J.C."/>
            <person name="Vergin K.L."/>
            <person name="Giovannoni S.J."/>
        </authorList>
    </citation>
    <scope>NUCLEOTIDE SEQUENCE [LARGE SCALE GENOMIC DNA]</scope>
    <source>
        <strain evidence="8">ATCC BAA-861 / DSM 15982 / KCTC 12143 / HTCC2516</strain>
    </source>
</reference>
<dbReference type="eggNOG" id="COG3346">
    <property type="taxonomic scope" value="Bacteria"/>
</dbReference>
<dbReference type="CDD" id="cd06662">
    <property type="entry name" value="SURF1"/>
    <property type="match status" value="1"/>
</dbReference>
<name>Q2CAD1_OCEGH</name>
<dbReference type="InterPro" id="IPR045214">
    <property type="entry name" value="Surf1/Surf4"/>
</dbReference>
<dbReference type="HOGENOM" id="CLU_047737_4_1_5"/>
<evidence type="ECO:0000256" key="2">
    <source>
        <dbReference type="ARBA" id="ARBA00007165"/>
    </source>
</evidence>
<evidence type="ECO:0000256" key="1">
    <source>
        <dbReference type="ARBA" id="ARBA00004370"/>
    </source>
</evidence>
<keyword evidence="3 6" id="KW-0812">Transmembrane</keyword>
<comment type="caution">
    <text evidence="7">The sequence shown here is derived from an EMBL/GenBank/DDBJ whole genome shotgun (WGS) entry which is preliminary data.</text>
</comment>
<feature type="transmembrane region" description="Helical" evidence="6">
    <location>
        <begin position="191"/>
        <end position="211"/>
    </location>
</feature>
<dbReference type="PANTHER" id="PTHR23427:SF2">
    <property type="entry name" value="SURFEIT LOCUS PROTEIN 1"/>
    <property type="match status" value="1"/>
</dbReference>
<comment type="caution">
    <text evidence="6">Lacks conserved residue(s) required for the propagation of feature annotation.</text>
</comment>
<keyword evidence="5 6" id="KW-0472">Membrane</keyword>
<evidence type="ECO:0000313" key="8">
    <source>
        <dbReference type="Proteomes" id="UP000003635"/>
    </source>
</evidence>
<dbReference type="STRING" id="314256.OG2516_15144"/>
<dbReference type="InterPro" id="IPR002994">
    <property type="entry name" value="Surf1/Shy1"/>
</dbReference>
<dbReference type="EMBL" id="AAOT01000055">
    <property type="protein sequence ID" value="EAR49636.1"/>
    <property type="molecule type" value="Genomic_DNA"/>
</dbReference>
<sequence length="219" mass="23793">MRFVFPLLLGLAGCAVLIGLGLWQVQRLEWKTAILADIDSRIGAAPVAVPAAPDPVEDRFLPVRASGEIAGPGLRVLTSPEGLSAGYRRIVPFETDGRRLLLDAGWVPLDDPAPLEGAALELVGNLHWPDETDSFTPAPEGDLWFVRDVAAMAEALDTEPVLIVLREPDRDLGTVPLPLDSAGIANDHLEYAITWFLLALVWAGMTGYLIVRTMRRREG</sequence>
<keyword evidence="8" id="KW-1185">Reference proteome</keyword>
<keyword evidence="4 6" id="KW-1133">Transmembrane helix</keyword>
<dbReference type="OrthoDB" id="6079986at2"/>
<accession>Q2CAD1</accession>
<dbReference type="PROSITE" id="PS50895">
    <property type="entry name" value="SURF1"/>
    <property type="match status" value="1"/>
</dbReference>
<comment type="subcellular location">
    <subcellularLocation>
        <location evidence="6">Cell membrane</location>
        <topology evidence="6">Multi-pass membrane protein</topology>
    </subcellularLocation>
    <subcellularLocation>
        <location evidence="1">Membrane</location>
    </subcellularLocation>
</comment>
<evidence type="ECO:0000313" key="7">
    <source>
        <dbReference type="EMBL" id="EAR49636.1"/>
    </source>
</evidence>
<dbReference type="AlphaFoldDB" id="Q2CAD1"/>